<reference evidence="1" key="1">
    <citation type="submission" date="2023-07" db="EMBL/GenBank/DDBJ databases">
        <title>draft genome sequence of fig (Ficus carica).</title>
        <authorList>
            <person name="Takahashi T."/>
            <person name="Nishimura K."/>
        </authorList>
    </citation>
    <scope>NUCLEOTIDE SEQUENCE</scope>
</reference>
<organism evidence="1 2">
    <name type="scientific">Ficus carica</name>
    <name type="common">Common fig</name>
    <dbReference type="NCBI Taxonomy" id="3494"/>
    <lineage>
        <taxon>Eukaryota</taxon>
        <taxon>Viridiplantae</taxon>
        <taxon>Streptophyta</taxon>
        <taxon>Embryophyta</taxon>
        <taxon>Tracheophyta</taxon>
        <taxon>Spermatophyta</taxon>
        <taxon>Magnoliopsida</taxon>
        <taxon>eudicotyledons</taxon>
        <taxon>Gunneridae</taxon>
        <taxon>Pentapetalae</taxon>
        <taxon>rosids</taxon>
        <taxon>fabids</taxon>
        <taxon>Rosales</taxon>
        <taxon>Moraceae</taxon>
        <taxon>Ficeae</taxon>
        <taxon>Ficus</taxon>
    </lineage>
</organism>
<keyword evidence="2" id="KW-1185">Reference proteome</keyword>
<dbReference type="Proteomes" id="UP001187192">
    <property type="component" value="Unassembled WGS sequence"/>
</dbReference>
<dbReference type="EMBL" id="BTGU01000024">
    <property type="protein sequence ID" value="GMN47022.1"/>
    <property type="molecule type" value="Genomic_DNA"/>
</dbReference>
<evidence type="ECO:0000313" key="1">
    <source>
        <dbReference type="EMBL" id="GMN47022.1"/>
    </source>
</evidence>
<evidence type="ECO:0000313" key="2">
    <source>
        <dbReference type="Proteomes" id="UP001187192"/>
    </source>
</evidence>
<name>A0AA88D9N9_FICCA</name>
<dbReference type="AlphaFoldDB" id="A0AA88D9N9"/>
<gene>
    <name evidence="1" type="ORF">TIFTF001_016208</name>
</gene>
<comment type="caution">
    <text evidence="1">The sequence shown here is derived from an EMBL/GenBank/DDBJ whole genome shotgun (WGS) entry which is preliminary data.</text>
</comment>
<protein>
    <submittedName>
        <fullName evidence="1">Uncharacterized protein</fullName>
    </submittedName>
</protein>
<accession>A0AA88D9N9</accession>
<proteinExistence type="predicted"/>
<sequence length="233" mass="25017">MSDEVWVPHFSPMSDNVWVPLTGGRRCGTELGRGVVEARWGEWKVVGGGGRFLRVTISQVGGSVGGREAGRRLEISRWGRFCLPTKEGGLLVGMWAHRVGGGGPLIGLGVGGLLAEGGGFTGGGGRGRRRKMERVISTANWVFFNRSARIHYGSGGLSLLSSPPPSCCAVLMNLVAQIHSKASSDEVYGGKHGRNYNEIGNIDEALTLFHGLLRTRPLPLLLVSISCWVRLQK</sequence>